<dbReference type="InterPro" id="IPR036047">
    <property type="entry name" value="F-box-like_dom_sf"/>
</dbReference>
<name>A0A9P6MKR6_9FUNG</name>
<dbReference type="InterPro" id="IPR001810">
    <property type="entry name" value="F-box_dom"/>
</dbReference>
<evidence type="ECO:0000256" key="1">
    <source>
        <dbReference type="SAM" id="MobiDB-lite"/>
    </source>
</evidence>
<dbReference type="Pfam" id="PF00646">
    <property type="entry name" value="F-box"/>
    <property type="match status" value="1"/>
</dbReference>
<sequence>MLIDKDKDNEGCSTEERSPASFSPLDLPELLHNLVQFLDRHTILQASLVSRAWHRFFSPMLFREVRFEDWTRDPTFADQFRKNVAQVVTLEWIKWRAKRRWRELLVQQKGQLEQQQQHCLEDLTAIMIPAKTHRLRLLVVQGELDLRFLTTILPRIPTLTCLRIEGCFIWQKKIGIREIFQCSQSLLSLDCDNSVALQFDDAFVEQNPIPSTSAGAPEPNPAVAPTATPGTILEECMKIHQQSYQVSTASASDAIATGSESQPHHLQLPTQRLRILRLHKISLSDQELIRLVQECPQLEELFLHQESNAWGSTISATHQWNWFAEFVTDLSKACPKLVRLHLTPGCFQSLPEEILLKVLEAFPRLHTLEVPYSQFSDRTMCEILRTRAGTPATGTSNIAPLPPLPSLPLEISQDLQKQQQQQQQQQQHHQFQTVDTNLYRALTSIDISRLKGIGVSSTMLQTFMERSPQLMHFRGDEQMIQIEDMVLQDVGTLRPWACTQLETLIIGFQYYQDRIRCCYGRSYSEDNINDKDMIVYQQLSRLTRLRTLSILKDGPACKESSGLRTLSALQVLQSFRIPRWDMDATSQSEQLDAIRWMAQTWICLQELHLSWAGNTQQTKEIRRMLRDQGRTNIEIAPIDDYGW</sequence>
<dbReference type="Proteomes" id="UP000749646">
    <property type="component" value="Unassembled WGS sequence"/>
</dbReference>
<evidence type="ECO:0000313" key="4">
    <source>
        <dbReference type="Proteomes" id="UP000749646"/>
    </source>
</evidence>
<dbReference type="CDD" id="cd09917">
    <property type="entry name" value="F-box_SF"/>
    <property type="match status" value="1"/>
</dbReference>
<dbReference type="OrthoDB" id="2395154at2759"/>
<comment type="caution">
    <text evidence="3">The sequence shown here is derived from an EMBL/GenBank/DDBJ whole genome shotgun (WGS) entry which is preliminary data.</text>
</comment>
<dbReference type="SUPFAM" id="SSF52047">
    <property type="entry name" value="RNI-like"/>
    <property type="match status" value="1"/>
</dbReference>
<dbReference type="SUPFAM" id="SSF81383">
    <property type="entry name" value="F-box domain"/>
    <property type="match status" value="1"/>
</dbReference>
<proteinExistence type="predicted"/>
<gene>
    <name evidence="3" type="ORF">BGZ65_008500</name>
</gene>
<reference evidence="3" key="1">
    <citation type="journal article" date="2020" name="Fungal Divers.">
        <title>Resolving the Mortierellaceae phylogeny through synthesis of multi-gene phylogenetics and phylogenomics.</title>
        <authorList>
            <person name="Vandepol N."/>
            <person name="Liber J."/>
            <person name="Desiro A."/>
            <person name="Na H."/>
            <person name="Kennedy M."/>
            <person name="Barry K."/>
            <person name="Grigoriev I.V."/>
            <person name="Miller A.N."/>
            <person name="O'Donnell K."/>
            <person name="Stajich J.E."/>
            <person name="Bonito G."/>
        </authorList>
    </citation>
    <scope>NUCLEOTIDE SEQUENCE</scope>
    <source>
        <strain evidence="3">MES-2147</strain>
    </source>
</reference>
<evidence type="ECO:0000313" key="3">
    <source>
        <dbReference type="EMBL" id="KAG0006399.1"/>
    </source>
</evidence>
<dbReference type="AlphaFoldDB" id="A0A9P6MKR6"/>
<accession>A0A9P6MKR6</accession>
<feature type="region of interest" description="Disordered" evidence="1">
    <location>
        <begin position="1"/>
        <end position="22"/>
    </location>
</feature>
<feature type="compositionally biased region" description="Basic and acidic residues" evidence="1">
    <location>
        <begin position="1"/>
        <end position="18"/>
    </location>
</feature>
<dbReference type="InterPro" id="IPR032675">
    <property type="entry name" value="LRR_dom_sf"/>
</dbReference>
<feature type="domain" description="F-box" evidence="2">
    <location>
        <begin position="25"/>
        <end position="58"/>
    </location>
</feature>
<organism evidence="3 4">
    <name type="scientific">Modicella reniformis</name>
    <dbReference type="NCBI Taxonomy" id="1440133"/>
    <lineage>
        <taxon>Eukaryota</taxon>
        <taxon>Fungi</taxon>
        <taxon>Fungi incertae sedis</taxon>
        <taxon>Mucoromycota</taxon>
        <taxon>Mortierellomycotina</taxon>
        <taxon>Mortierellomycetes</taxon>
        <taxon>Mortierellales</taxon>
        <taxon>Mortierellaceae</taxon>
        <taxon>Modicella</taxon>
    </lineage>
</organism>
<evidence type="ECO:0000259" key="2">
    <source>
        <dbReference type="Pfam" id="PF00646"/>
    </source>
</evidence>
<dbReference type="Gene3D" id="3.80.10.10">
    <property type="entry name" value="Ribonuclease Inhibitor"/>
    <property type="match status" value="1"/>
</dbReference>
<dbReference type="EMBL" id="JAAAHW010000127">
    <property type="protein sequence ID" value="KAG0006399.1"/>
    <property type="molecule type" value="Genomic_DNA"/>
</dbReference>
<protein>
    <recommendedName>
        <fullName evidence="2">F-box domain-containing protein</fullName>
    </recommendedName>
</protein>
<keyword evidence="4" id="KW-1185">Reference proteome</keyword>